<evidence type="ECO:0000313" key="2">
    <source>
        <dbReference type="Proteomes" id="UP000245771"/>
    </source>
</evidence>
<dbReference type="InterPro" id="IPR044924">
    <property type="entry name" value="HAD-SF_hydro_IA_REG-2-like_cap"/>
</dbReference>
<dbReference type="PANTHER" id="PTHR46191">
    <property type="match status" value="1"/>
</dbReference>
<evidence type="ECO:0008006" key="3">
    <source>
        <dbReference type="Google" id="ProtNLM"/>
    </source>
</evidence>
<dbReference type="Pfam" id="PF00702">
    <property type="entry name" value="Hydrolase"/>
    <property type="match status" value="1"/>
</dbReference>
<proteinExistence type="predicted"/>
<reference evidence="1 2" key="1">
    <citation type="journal article" date="2018" name="Mol. Biol. Evol.">
        <title>Broad Genomic Sampling Reveals a Smut Pathogenic Ancestry of the Fungal Clade Ustilaginomycotina.</title>
        <authorList>
            <person name="Kijpornyongpan T."/>
            <person name="Mondo S.J."/>
            <person name="Barry K."/>
            <person name="Sandor L."/>
            <person name="Lee J."/>
            <person name="Lipzen A."/>
            <person name="Pangilinan J."/>
            <person name="LaButti K."/>
            <person name="Hainaut M."/>
            <person name="Henrissat B."/>
            <person name="Grigoriev I.V."/>
            <person name="Spatafora J.W."/>
            <person name="Aime M.C."/>
        </authorList>
    </citation>
    <scope>NUCLEOTIDE SEQUENCE [LARGE SCALE GENOMIC DNA]</scope>
    <source>
        <strain evidence="1 2">MCA 3882</strain>
    </source>
</reference>
<dbReference type="InterPro" id="IPR036412">
    <property type="entry name" value="HAD-like_sf"/>
</dbReference>
<dbReference type="SFLD" id="SFLDS00003">
    <property type="entry name" value="Haloacid_Dehalogenase"/>
    <property type="match status" value="1"/>
</dbReference>
<gene>
    <name evidence="1" type="ORF">FA14DRAFT_106271</name>
</gene>
<dbReference type="InterPro" id="IPR051828">
    <property type="entry name" value="HAD-like_hydrolase_domain"/>
</dbReference>
<evidence type="ECO:0000313" key="1">
    <source>
        <dbReference type="EMBL" id="PWN36739.1"/>
    </source>
</evidence>
<dbReference type="SFLD" id="SFLDG01129">
    <property type="entry name" value="C1.5:_HAD__Beta-PGM__Phosphata"/>
    <property type="match status" value="1"/>
</dbReference>
<dbReference type="AlphaFoldDB" id="A0A316VGH9"/>
<dbReference type="Proteomes" id="UP000245771">
    <property type="component" value="Unassembled WGS sequence"/>
</dbReference>
<dbReference type="Gene3D" id="3.40.50.1000">
    <property type="entry name" value="HAD superfamily/HAD-like"/>
    <property type="match status" value="1"/>
</dbReference>
<protein>
    <recommendedName>
        <fullName evidence="3">HAD-superfamily hydrolase</fullName>
    </recommendedName>
</protein>
<organism evidence="1 2">
    <name type="scientific">Meira miltonrushii</name>
    <dbReference type="NCBI Taxonomy" id="1280837"/>
    <lineage>
        <taxon>Eukaryota</taxon>
        <taxon>Fungi</taxon>
        <taxon>Dikarya</taxon>
        <taxon>Basidiomycota</taxon>
        <taxon>Ustilaginomycotina</taxon>
        <taxon>Exobasidiomycetes</taxon>
        <taxon>Exobasidiales</taxon>
        <taxon>Brachybasidiaceae</taxon>
        <taxon>Meira</taxon>
    </lineage>
</organism>
<sequence length="263" mass="29379">TRVPIKVIIFDAFDTLITPRSAPYLQYAEEARKVGLQVQDEDVKKSFKSSFKQLAKQYPVYGLNTGLSSPDDWWLRLIQQTMIGSGIQQTKVEDAMPILGPALLNRFGSAEAYKLAEGVPDVFEKLNELKGPSNADLTLSLATNSDQRILNACKDLGLGRFLDLDVVYDSKRAPTNISDEDLGSSVKKAREPVSGPTLSYDVGFEKPSKEFFHFAVQRIFPFDQSQQITLAEMCKQTLYVGDHFEEDYLGAKSAGLQAAWLRR</sequence>
<dbReference type="FunCoup" id="A0A316VGH9">
    <property type="interactions" value="173"/>
</dbReference>
<dbReference type="OrthoDB" id="444127at2759"/>
<name>A0A316VGH9_9BASI</name>
<dbReference type="STRING" id="1280837.A0A316VGH9"/>
<dbReference type="RefSeq" id="XP_025357041.1">
    <property type="nucleotide sequence ID" value="XM_025495778.1"/>
</dbReference>
<dbReference type="EMBL" id="KZ819602">
    <property type="protein sequence ID" value="PWN36739.1"/>
    <property type="molecule type" value="Genomic_DNA"/>
</dbReference>
<dbReference type="GeneID" id="37017559"/>
<feature type="non-terminal residue" evidence="1">
    <location>
        <position position="1"/>
    </location>
</feature>
<dbReference type="PANTHER" id="PTHR46191:SF2">
    <property type="entry name" value="HALOACID DEHALOGENASE-LIKE HYDROLASE DOMAIN-CONTAINING PROTEIN 3"/>
    <property type="match status" value="1"/>
</dbReference>
<keyword evidence="2" id="KW-1185">Reference proteome</keyword>
<accession>A0A316VGH9</accession>
<dbReference type="InterPro" id="IPR023214">
    <property type="entry name" value="HAD_sf"/>
</dbReference>
<dbReference type="Gene3D" id="1.10.150.720">
    <property type="entry name" value="Haloacid dehalogenase-like hydrolase"/>
    <property type="match status" value="1"/>
</dbReference>
<dbReference type="SUPFAM" id="SSF56784">
    <property type="entry name" value="HAD-like"/>
    <property type="match status" value="1"/>
</dbReference>
<dbReference type="GO" id="GO:0005634">
    <property type="term" value="C:nucleus"/>
    <property type="evidence" value="ECO:0007669"/>
    <property type="project" value="TreeGrafter"/>
</dbReference>
<feature type="non-terminal residue" evidence="1">
    <location>
        <position position="263"/>
    </location>
</feature>
<dbReference type="InParanoid" id="A0A316VGH9"/>